<evidence type="ECO:0000313" key="3">
    <source>
        <dbReference type="Proteomes" id="UP000179157"/>
    </source>
</evidence>
<comment type="caution">
    <text evidence="2">The sequence shown here is derived from an EMBL/GenBank/DDBJ whole genome shotgun (WGS) entry which is preliminary data.</text>
</comment>
<accession>A0A1F5US15</accession>
<gene>
    <name evidence="2" type="ORF">A2Z21_09355</name>
</gene>
<proteinExistence type="predicted"/>
<dbReference type="AlphaFoldDB" id="A0A1F5US15"/>
<evidence type="ECO:0000256" key="1">
    <source>
        <dbReference type="SAM" id="MobiDB-lite"/>
    </source>
</evidence>
<organism evidence="2 3">
    <name type="scientific">Fraserbacteria sp. (strain RBG_16_55_9)</name>
    <dbReference type="NCBI Taxonomy" id="1817864"/>
    <lineage>
        <taxon>Bacteria</taxon>
        <taxon>Candidatus Fraseribacteriota</taxon>
    </lineage>
</organism>
<name>A0A1F5US15_FRAXR</name>
<protein>
    <submittedName>
        <fullName evidence="2">Uncharacterized protein</fullName>
    </submittedName>
</protein>
<feature type="region of interest" description="Disordered" evidence="1">
    <location>
        <begin position="65"/>
        <end position="87"/>
    </location>
</feature>
<sequence>MKPHLERVDRRLAEDALEMARGNRQLAWTEYVLLHFRRTGDLAPGCDMADLLAWYRKGVVRDDRRTHTTPGDCAGDLDLDEEDEEQS</sequence>
<reference evidence="2 3" key="1">
    <citation type="journal article" date="2016" name="Nat. Commun.">
        <title>Thousands of microbial genomes shed light on interconnected biogeochemical processes in an aquifer system.</title>
        <authorList>
            <person name="Anantharaman K."/>
            <person name="Brown C.T."/>
            <person name="Hug L.A."/>
            <person name="Sharon I."/>
            <person name="Castelle C.J."/>
            <person name="Probst A.J."/>
            <person name="Thomas B.C."/>
            <person name="Singh A."/>
            <person name="Wilkins M.J."/>
            <person name="Karaoz U."/>
            <person name="Brodie E.L."/>
            <person name="Williams K.H."/>
            <person name="Hubbard S.S."/>
            <person name="Banfield J.F."/>
        </authorList>
    </citation>
    <scope>NUCLEOTIDE SEQUENCE [LARGE SCALE GENOMIC DNA]</scope>
    <source>
        <strain evidence="3">RBG_16_55_9</strain>
    </source>
</reference>
<evidence type="ECO:0000313" key="2">
    <source>
        <dbReference type="EMBL" id="OGF53946.1"/>
    </source>
</evidence>
<dbReference type="EMBL" id="MFGX01000093">
    <property type="protein sequence ID" value="OGF53946.1"/>
    <property type="molecule type" value="Genomic_DNA"/>
</dbReference>
<feature type="compositionally biased region" description="Acidic residues" evidence="1">
    <location>
        <begin position="75"/>
        <end position="87"/>
    </location>
</feature>
<dbReference type="Proteomes" id="UP000179157">
    <property type="component" value="Unassembled WGS sequence"/>
</dbReference>